<dbReference type="InterPro" id="IPR020841">
    <property type="entry name" value="PKS_Beta-ketoAc_synthase_dom"/>
</dbReference>
<dbReference type="PANTHER" id="PTHR43775:SF37">
    <property type="entry name" value="SI:DKEY-61P9.11"/>
    <property type="match status" value="1"/>
</dbReference>
<dbReference type="SUPFAM" id="SSF51735">
    <property type="entry name" value="NAD(P)-binding Rossmann-fold domains"/>
    <property type="match status" value="4"/>
</dbReference>
<dbReference type="InterPro" id="IPR014031">
    <property type="entry name" value="Ketoacyl_synth_C"/>
</dbReference>
<feature type="domain" description="Carrier" evidence="5">
    <location>
        <begin position="4"/>
        <end position="81"/>
    </location>
</feature>
<keyword evidence="3" id="KW-0808">Transferase</keyword>
<evidence type="ECO:0000259" key="7">
    <source>
        <dbReference type="PROSITE" id="PS52019"/>
    </source>
</evidence>
<dbReference type="SUPFAM" id="SSF47336">
    <property type="entry name" value="ACP-like"/>
    <property type="match status" value="3"/>
</dbReference>
<evidence type="ECO:0000259" key="5">
    <source>
        <dbReference type="PROSITE" id="PS50075"/>
    </source>
</evidence>
<dbReference type="InterPro" id="IPR016039">
    <property type="entry name" value="Thiolase-like"/>
</dbReference>
<dbReference type="Pfam" id="PF00109">
    <property type="entry name" value="ketoacyl-synt"/>
    <property type="match status" value="2"/>
</dbReference>
<keyword evidence="2" id="KW-0597">Phosphoprotein</keyword>
<feature type="domain" description="Carrier" evidence="5">
    <location>
        <begin position="1751"/>
        <end position="1829"/>
    </location>
</feature>
<reference evidence="8" key="1">
    <citation type="submission" date="2021-12" db="EMBL/GenBank/DDBJ databases">
        <title>Discovery of the Pendulisporaceae a myxobacterial family with distinct sporulation behavior and unique specialized metabolism.</title>
        <authorList>
            <person name="Garcia R."/>
            <person name="Popoff A."/>
            <person name="Bader C.D."/>
            <person name="Loehr J."/>
            <person name="Walesch S."/>
            <person name="Walt C."/>
            <person name="Boldt J."/>
            <person name="Bunk B."/>
            <person name="Haeckl F.J.F.P.J."/>
            <person name="Gunesch A.P."/>
            <person name="Birkelbach J."/>
            <person name="Nuebel U."/>
            <person name="Pietschmann T."/>
            <person name="Bach T."/>
            <person name="Mueller R."/>
        </authorList>
    </citation>
    <scope>NUCLEOTIDE SEQUENCE</scope>
    <source>
        <strain evidence="8">MSr11367</strain>
    </source>
</reference>
<dbReference type="SMART" id="SM00825">
    <property type="entry name" value="PKS_KS"/>
    <property type="match status" value="2"/>
</dbReference>
<dbReference type="Pfam" id="PF16197">
    <property type="entry name" value="KAsynt_C_assoc"/>
    <property type="match status" value="2"/>
</dbReference>
<dbReference type="Pfam" id="PF00550">
    <property type="entry name" value="PP-binding"/>
    <property type="match status" value="3"/>
</dbReference>
<evidence type="ECO:0000313" key="9">
    <source>
        <dbReference type="Proteomes" id="UP001374803"/>
    </source>
</evidence>
<dbReference type="InterPro" id="IPR018201">
    <property type="entry name" value="Ketoacyl_synth_AS"/>
</dbReference>
<dbReference type="InterPro" id="IPR001227">
    <property type="entry name" value="Ac_transferase_dom_sf"/>
</dbReference>
<dbReference type="CDD" id="cd00833">
    <property type="entry name" value="PKS"/>
    <property type="match status" value="2"/>
</dbReference>
<dbReference type="InterPro" id="IPR016036">
    <property type="entry name" value="Malonyl_transacylase_ACP-bd"/>
</dbReference>
<dbReference type="SMART" id="SM00826">
    <property type="entry name" value="PKS_DH"/>
    <property type="match status" value="1"/>
</dbReference>
<dbReference type="SMART" id="SM01294">
    <property type="entry name" value="PKS_PP_betabranch"/>
    <property type="match status" value="2"/>
</dbReference>
<dbReference type="SUPFAM" id="SSF52151">
    <property type="entry name" value="FabD/lysophospholipase-like"/>
    <property type="match status" value="3"/>
</dbReference>
<organism evidence="8 9">
    <name type="scientific">Pendulispora rubella</name>
    <dbReference type="NCBI Taxonomy" id="2741070"/>
    <lineage>
        <taxon>Bacteria</taxon>
        <taxon>Pseudomonadati</taxon>
        <taxon>Myxococcota</taxon>
        <taxon>Myxococcia</taxon>
        <taxon>Myxococcales</taxon>
        <taxon>Sorangiineae</taxon>
        <taxon>Pendulisporaceae</taxon>
        <taxon>Pendulispora</taxon>
    </lineage>
</organism>
<dbReference type="InterPro" id="IPR036736">
    <property type="entry name" value="ACP-like_sf"/>
</dbReference>
<dbReference type="InterPro" id="IPR014043">
    <property type="entry name" value="Acyl_transferase_dom"/>
</dbReference>
<gene>
    <name evidence="8" type="ORF">LVJ94_08805</name>
</gene>
<dbReference type="InterPro" id="IPR042104">
    <property type="entry name" value="PKS_dehydratase_sf"/>
</dbReference>
<keyword evidence="1" id="KW-0596">Phosphopantetheine</keyword>
<dbReference type="RefSeq" id="WP_394836994.1">
    <property type="nucleotide sequence ID" value="NZ_CP089929.1"/>
</dbReference>
<dbReference type="InterPro" id="IPR013968">
    <property type="entry name" value="PKS_KR"/>
</dbReference>
<feature type="region of interest" description="C-terminal hotdog fold" evidence="4">
    <location>
        <begin position="2866"/>
        <end position="3006"/>
    </location>
</feature>
<feature type="region of interest" description="N-terminal hotdog fold" evidence="4">
    <location>
        <begin position="2727"/>
        <end position="2850"/>
    </location>
</feature>
<name>A0ABZ2LCP3_9BACT</name>
<evidence type="ECO:0000256" key="2">
    <source>
        <dbReference type="ARBA" id="ARBA00022553"/>
    </source>
</evidence>
<dbReference type="Proteomes" id="UP001374803">
    <property type="component" value="Chromosome"/>
</dbReference>
<dbReference type="PROSITE" id="PS52019">
    <property type="entry name" value="PKS_MFAS_DH"/>
    <property type="match status" value="1"/>
</dbReference>
<proteinExistence type="predicted"/>
<dbReference type="InterPro" id="IPR014030">
    <property type="entry name" value="Ketoacyl_synth_N"/>
</dbReference>
<feature type="active site" description="Proton donor; for dehydratase activity" evidence="4">
    <location>
        <position position="2923"/>
    </location>
</feature>
<feature type="domain" description="Ketosynthase family 3 (KS3)" evidence="6">
    <location>
        <begin position="97"/>
        <end position="522"/>
    </location>
</feature>
<dbReference type="InterPro" id="IPR057326">
    <property type="entry name" value="KR_dom"/>
</dbReference>
<dbReference type="InterPro" id="IPR020807">
    <property type="entry name" value="PKS_DH"/>
</dbReference>
<dbReference type="PROSITE" id="PS00012">
    <property type="entry name" value="PHOSPHOPANTETHEINE"/>
    <property type="match status" value="1"/>
</dbReference>
<dbReference type="Gene3D" id="3.40.50.720">
    <property type="entry name" value="NAD(P)-binding Rossmann-like Domain"/>
    <property type="match status" value="3"/>
</dbReference>
<dbReference type="Pfam" id="PF22621">
    <property type="entry name" value="CurL-like_PKS_C"/>
    <property type="match status" value="1"/>
</dbReference>
<feature type="active site" description="Proton acceptor; for dehydratase activity" evidence="4">
    <location>
        <position position="2760"/>
    </location>
</feature>
<dbReference type="SUPFAM" id="SSF53901">
    <property type="entry name" value="Thiolase-like"/>
    <property type="match status" value="2"/>
</dbReference>
<evidence type="ECO:0000313" key="8">
    <source>
        <dbReference type="EMBL" id="WXB07334.1"/>
    </source>
</evidence>
<dbReference type="InterPro" id="IPR032821">
    <property type="entry name" value="PKS_assoc"/>
</dbReference>
<dbReference type="Pfam" id="PF14765">
    <property type="entry name" value="PS-DH"/>
    <property type="match status" value="1"/>
</dbReference>
<dbReference type="InterPro" id="IPR049900">
    <property type="entry name" value="PKS_mFAS_DH"/>
</dbReference>
<accession>A0ABZ2LCP3</accession>
<evidence type="ECO:0000256" key="4">
    <source>
        <dbReference type="PROSITE-ProRule" id="PRU01363"/>
    </source>
</evidence>
<dbReference type="InterPro" id="IPR036291">
    <property type="entry name" value="NAD(P)-bd_dom_sf"/>
</dbReference>
<keyword evidence="9" id="KW-1185">Reference proteome</keyword>
<dbReference type="Pfam" id="PF08659">
    <property type="entry name" value="KR"/>
    <property type="match status" value="2"/>
</dbReference>
<evidence type="ECO:0000256" key="1">
    <source>
        <dbReference type="ARBA" id="ARBA00022450"/>
    </source>
</evidence>
<dbReference type="Pfam" id="PF21089">
    <property type="entry name" value="PKS_DH_N"/>
    <property type="match status" value="1"/>
</dbReference>
<dbReference type="EMBL" id="CP089983">
    <property type="protein sequence ID" value="WXB07334.1"/>
    <property type="molecule type" value="Genomic_DNA"/>
</dbReference>
<dbReference type="SMART" id="SM00823">
    <property type="entry name" value="PKS_PP"/>
    <property type="match status" value="3"/>
</dbReference>
<dbReference type="PROSITE" id="PS52004">
    <property type="entry name" value="KS3_2"/>
    <property type="match status" value="2"/>
</dbReference>
<dbReference type="PROSITE" id="PS00606">
    <property type="entry name" value="KS3_1"/>
    <property type="match status" value="2"/>
</dbReference>
<feature type="domain" description="Ketosynthase family 3 (KS3)" evidence="6">
    <location>
        <begin position="1854"/>
        <end position="2267"/>
    </location>
</feature>
<dbReference type="CDD" id="cd08955">
    <property type="entry name" value="KR_2_FAS_SDR_x"/>
    <property type="match status" value="2"/>
</dbReference>
<dbReference type="PANTHER" id="PTHR43775">
    <property type="entry name" value="FATTY ACID SYNTHASE"/>
    <property type="match status" value="1"/>
</dbReference>
<dbReference type="Gene3D" id="3.40.47.10">
    <property type="match status" value="2"/>
</dbReference>
<dbReference type="InterPro" id="IPR050091">
    <property type="entry name" value="PKS_NRPS_Biosynth_Enz"/>
</dbReference>
<dbReference type="Gene3D" id="1.10.1200.10">
    <property type="entry name" value="ACP-like"/>
    <property type="match status" value="3"/>
</dbReference>
<dbReference type="PROSITE" id="PS50075">
    <property type="entry name" value="CARRIER"/>
    <property type="match status" value="3"/>
</dbReference>
<dbReference type="Gene3D" id="3.10.129.110">
    <property type="entry name" value="Polyketide synthase dehydratase"/>
    <property type="match status" value="1"/>
</dbReference>
<evidence type="ECO:0000259" key="6">
    <source>
        <dbReference type="PROSITE" id="PS52004"/>
    </source>
</evidence>
<dbReference type="InterPro" id="IPR049552">
    <property type="entry name" value="PKS_DH_N"/>
</dbReference>
<protein>
    <submittedName>
        <fullName evidence="8">SDR family NAD(P)-dependent oxidoreductase</fullName>
    </submittedName>
</protein>
<dbReference type="Pfam" id="PF00698">
    <property type="entry name" value="Acyl_transf_1"/>
    <property type="match status" value="3"/>
</dbReference>
<dbReference type="Gene3D" id="3.30.70.3290">
    <property type="match status" value="3"/>
</dbReference>
<dbReference type="SMART" id="SM00827">
    <property type="entry name" value="PKS_AT"/>
    <property type="match status" value="3"/>
</dbReference>
<dbReference type="InterPro" id="IPR016035">
    <property type="entry name" value="Acyl_Trfase/lysoPLipase"/>
</dbReference>
<evidence type="ECO:0000256" key="3">
    <source>
        <dbReference type="ARBA" id="ARBA00022679"/>
    </source>
</evidence>
<dbReference type="InterPro" id="IPR009081">
    <property type="entry name" value="PP-bd_ACP"/>
</dbReference>
<feature type="domain" description="PKS/mFAS DH" evidence="7">
    <location>
        <begin position="2727"/>
        <end position="3006"/>
    </location>
</feature>
<sequence length="3617" mass="387689">MRLWTPREIQDWLVARLAALCHLSLDSIGSHDPFTRYGIDSRGLTALADELAQLLGRPISPTLIWKYPTARALAEHLGGAPAPHTADPVHAGERTGREPIAIIGLACRFPGADGPEAFWRLLRDGRDAITDVPADRWDRDAVYDPDPAAPGRASACKGGFLDRIDGFDAEFFDISPREAAHVDPQQRLMLELAWEALEDAGIPPRGLRGSRTGVFVGAMWSEYGAGVRGAPEQIAQHTLAGGDPGIIPARVSYALGLRGPSLHVNTACSSSLVAVHLATQSLRDGECELAIVGGVSLMLAPDTMIALSKLGALAPDGHSKPFDARADGYGRGEGGGVVVLKPLRLALADGDSILGILRGSAVNNDGASNGLTAPNPQAQEDVLRSAYARADVLPGRVQYVEAHGTGTRLGDPIEAGALSAVLGAGRPAEQPLRLGSVKANIGHLEAAAGIAGLIKVVLAMRHRALPPSPWFEQPNPYIPFADWGLQVQRALEDWPGDAEGRRLAGVSAFGFGGTNCHVVLEGGEEPLSVRDREELARTVPRVDRASGRGARPRIAFVFGGQGSQWPAMAADLLREEPVFRAALVRCDAIMAPHLGRSLVKLLAGPDEAWLESTEVAQPAIFAMQVALTELWRSWGIEPDAVAGTSMGEVTAAHVAGALDLESAATLMCVRSRIASRLAGKGAMAVLDVSAEDARGMLRDFADRVWIAGIAGPRSTVLSGDRTALQHMMDRAAERRVRCGLIRVNYASHSPYTNDVLADLREALTGLHPRAGRIPFYSSVTGGRRNGAELDAEHWLRTERAPWDLSAAVETLLADGYQLFLDVNPHPVLTEAMQQSLVRAGAIDATTLASLRRGERGRAALLDSLGSLYARGVPVSPERDSAPVLLVLSARSESAAMEAARSLADWLPEQHGIPLRDIAHMAGARRSHHEHRIAVTGSSHDAMADALRALANGDRRANVTVGFAPPAADTKVLFVFSGQGSQWAGMGRALLDSEPVFRAAVQACDDLFEPLAGWSLLAELTTTREGSRLADTAVAQPTLFAIQIGLAALWRSWGIAPSSVIGHSVGEVAAAHVAGALSLAEAIRIVHLRGACMHRAAGRGGMAAVELPEEAMRARLDVDGDRLAIAAINDRESVVLSGEREALAELLEKLRGDGIHCRELRVDYAFHSDQMAPYQDELARALGVVASRASDVPIYSTVTGAEIAGERLDTGYWAANIRRAVRFADATDAAISAGHRLFLEIGPHPVLSENVEQCLAGRGETGRAVPSLRRGQDDRASLLQSLGTLYTQGLEVRFGGVFREAGRRVALPRYPWQRERHWLEAPGRPPQVPEPDPLAGWLYTLDWRRQEHLPPAAPSRSRSWLLFLDRGGTGEALAAELRAQGDRCVLVHAGETQAPMDAVLRESFGSGPPPAGVVHLWGLDATGVEQTVGTAQDLAQALSRQGWRDAPRLWLITRGAQAVGTSILPPVSPVQASLWGAGRTIALEHPRLGCTRIDLPAASTEEETAIRLLRELTGADRETDIALRADGRYVARMVQTPPNRVLRAQRAIPFRDDGTYVIAGDDTATTASLSAWMRDRGARHIVAMNAPSRETEVAQMFADIARSMPAVRGVVHASSSDPWVDRCTGAWQLHAHTRSMELDFFVVYSSGAALLGDPRHADDAAAGAFLDALAHHRHALGLPALSIGWGSVPETEPVLERLLSTPVAHVAVLALHARHWFESHPSAAGIPMLSELASTAPHDGRARDAIRAARPEERGALLEEHLRRQLSLTLQQDSARLHRATPFRNMGLESLMAVELRNRLESSLGVRLSVALLFTYSTIAELAQYLLARLGLESGPVHAENRPASEPARPANAPAEPIAIVGMGCRLPGGVTDPEAFWQLLEDRVDAVTEVPAERWAAPAHDAARWGAFLSGVDGFDAEFFGISPREAKAMDPQQRLLLEVTWEALERAGQPPDGLTGSRTGVFVGVVVTDYDKVSRADRDIYTVTGNGHAFPAGRLSYQLGLQGPSMTVDTACSSSLVAIHLACQSLRNGESTLAVAGGVNLMLSPDMSNMLAGSRALSPDGRCRTFDAMANGYVRGEGCGVLVLERLSDALAKGDPVLAILRGSAVNSDGRSAGLTAPNASAQKSLLRQALSAAQVEARDIAYVETHGTGTPLGDPIEVEALTEVLGEPRADGSHCVLGAVKTNIGHLEAAAGVAGVIKAVLAMQKECIPANLHLQTLNPRIALARTAFLVPAAPIPWPKRDGRPRVAGVSSFGISGTNAHVIVAEAPERVAAHDEPNEGPVVVPISARTDTALRELAGVYPSWLARHPSGLVDIAATATLRRTHHEHRVAFVVNSRDELRERTEALSRGEVPAGVVTGHATETRPRVVFVFPGQGSQWIGMGRELYAHEPAFRAALREGDAALRIETGWSVIDELHAEPGRSRLDHVEVVQPVLFAVEIALAALWRSAGVEPDAVIGHSMGEVAAAHVAGTLSLEDAARVIARRSRLLGRISGRGAMALVELPLAETERVLSGVADRVSVAASNSPRSTVISGEAGALDEVLAKLTEAGVFGRRIKVSVASHSPQVDPLTDDLFDALSEIVPVAATIPMHSTVTGQPCGGAELDAGYWVRNLRAPVLFARAVQQQLEGGPTAFIELSPHPILLPAIHEVMAEPNVVGTTYPSLRRDHGERQVFLESLAGLHVRGVPIDWRARHPQGGPCATLPTYPWQRQRHWVETAPPPARRGHALLGESFAVASQPGLRIWEGEVDERSPSYLADHRVNGAPVLPATACVEMVLHAALKALGSGPHVLEEIDFERMVALTTTQAVQLELEPPRQGQIPFQLFHRAGAESDWVRYATGSLRAQDRVGAPPSFEPSEQVRARCPIEVPAAEHYDRHRARSIDYGPAFQGMQQMWVGDDEAIGRVVLSVEPGSHAFHPALLDACFQVFGGLVLQCRPDPSASARVPVAIGRLQVHRRPGDRLWVHAKLRPGSDDMGDLMVLDEEGRAIAEVEGLRVRKLAERDPTEDWFYELVWRAADPPRPTVNDAGTWLVLTDRGGTGEALAARLIARGGAVVSIAEPADDDGWNRVLDSFVNGRACAGIVHLWSLDRASLEETTAETLAIDARRVALGTLGLVRAITRRGWRDTPRLWLVTQGAHDPARPSVAQAPLWGFARTLAMEHPEFGCARVDLAAAWSESEAADRLLPELLGPDGADEIALRPDGRHVARWVRPAPLREANAIELRADATYLITGGLGGLGLGLAAWMAERGARHIVLLGRRDASPEASAAIEAIRHAGVEVRVERADVTRHEDVARVLDAIAARMPPLRGVVHAAMVLDDRTVLELDPNRFDRVLAPKVQGAWNLHAQTLGKGLDFFVLYSSAAAVLGSPGQANYAAANAFLGALARYRKSIGERALCIDWGLFAEAGIMADREAEGSRLASRGIGTIAPAQGSAILGRLLRTEATHVAVLNLNLRQWLEFYPAAAATPLFEELKRADHVVAEPERAQHQAFAERLAAADPGAHSALVESLVTEHLGRILQLDAARIDRSMAFTRMGVDSLMALELRNRLEASLGIRLSVTLLFASPTVSALTGQLLEKLGRHPPPTPSEDVGHVDMDELLARLDSSLDRIEGGTEE</sequence>
<dbReference type="InterPro" id="IPR049551">
    <property type="entry name" value="PKS_DH_C"/>
</dbReference>
<feature type="domain" description="Carrier" evidence="5">
    <location>
        <begin position="3506"/>
        <end position="3580"/>
    </location>
</feature>
<dbReference type="SUPFAM" id="SSF55048">
    <property type="entry name" value="Probable ACP-binding domain of malonyl-CoA ACP transacylase"/>
    <property type="match status" value="3"/>
</dbReference>
<dbReference type="SMART" id="SM00822">
    <property type="entry name" value="PKS_KR"/>
    <property type="match status" value="2"/>
</dbReference>
<dbReference type="InterPro" id="IPR020806">
    <property type="entry name" value="PKS_PP-bd"/>
</dbReference>
<dbReference type="Gene3D" id="3.40.366.10">
    <property type="entry name" value="Malonyl-Coenzyme A Acyl Carrier Protein, domain 2"/>
    <property type="match status" value="3"/>
</dbReference>
<dbReference type="Pfam" id="PF02801">
    <property type="entry name" value="Ketoacyl-synt_C"/>
    <property type="match status" value="2"/>
</dbReference>
<dbReference type="InterPro" id="IPR006162">
    <property type="entry name" value="Ppantetheine_attach_site"/>
</dbReference>